<comment type="similarity">
    <text evidence="1">Belongs to the outer membrane factor (OMF) (TC 1.B.17) family.</text>
</comment>
<dbReference type="OrthoDB" id="237666at2"/>
<dbReference type="Pfam" id="PF02321">
    <property type="entry name" value="OEP"/>
    <property type="match status" value="2"/>
</dbReference>
<dbReference type="PANTHER" id="PTHR30203:SF24">
    <property type="entry name" value="BLR4935 PROTEIN"/>
    <property type="match status" value="1"/>
</dbReference>
<proteinExistence type="inferred from homology"/>
<accession>A0A1U9NNK1</accession>
<dbReference type="RefSeq" id="WP_146663165.1">
    <property type="nucleotide sequence ID" value="NZ_CP019791.1"/>
</dbReference>
<gene>
    <name evidence="2" type="primary">czcC_2</name>
    <name evidence="2" type="ORF">STSP2_02674</name>
</gene>
<dbReference type="EMBL" id="CP019791">
    <property type="protein sequence ID" value="AQT69483.1"/>
    <property type="molecule type" value="Genomic_DNA"/>
</dbReference>
<evidence type="ECO:0000313" key="2">
    <source>
        <dbReference type="EMBL" id="AQT69483.1"/>
    </source>
</evidence>
<dbReference type="Proteomes" id="UP000189674">
    <property type="component" value="Chromosome"/>
</dbReference>
<name>A0A1U9NNK1_9BACT</name>
<organism evidence="2 3">
    <name type="scientific">Anaerohalosphaera lusitana</name>
    <dbReference type="NCBI Taxonomy" id="1936003"/>
    <lineage>
        <taxon>Bacteria</taxon>
        <taxon>Pseudomonadati</taxon>
        <taxon>Planctomycetota</taxon>
        <taxon>Phycisphaerae</taxon>
        <taxon>Sedimentisphaerales</taxon>
        <taxon>Anaerohalosphaeraceae</taxon>
        <taxon>Anaerohalosphaera</taxon>
    </lineage>
</organism>
<dbReference type="PANTHER" id="PTHR30203">
    <property type="entry name" value="OUTER MEMBRANE CATION EFFLUX PROTEIN"/>
    <property type="match status" value="1"/>
</dbReference>
<dbReference type="KEGG" id="alus:STSP2_02674"/>
<keyword evidence="3" id="KW-1185">Reference proteome</keyword>
<protein>
    <submittedName>
        <fullName evidence="2">Cation efflux system protein CzcC</fullName>
    </submittedName>
</protein>
<evidence type="ECO:0000313" key="3">
    <source>
        <dbReference type="Proteomes" id="UP000189674"/>
    </source>
</evidence>
<dbReference type="GO" id="GO:0015562">
    <property type="term" value="F:efflux transmembrane transporter activity"/>
    <property type="evidence" value="ECO:0007669"/>
    <property type="project" value="InterPro"/>
</dbReference>
<dbReference type="AlphaFoldDB" id="A0A1U9NNK1"/>
<sequence precursor="true">MKSSLNRTVWVFIVVVLVLSKVGVSGQKQGESEQKTVKVSTLRDYLRYAALHNAELKGAFQEFRAAVEQVPQSEALPDPQFKYTYFIEEVETRVGPQKQRVGISQTFPWFGVIEARTDAAAMAAKAAKERYEAVKLELFNKVKQAFYEYAYLFNAIEIAEQNLELLEHFEEVARIRYKAAAAEHPDIIRAQVEYAKLADELESLRELRRPILAKLNALLNRPEDAALPWPERAEYEPEAVQEEKMLAFLQEKNPELTAQRFGVEVARQRVVLARKRSYPDVTAGIEWIDVGSAVNSGVSDSGQDALMATVSFNLPIWGKNNRARERQATANMLKAKSQVVELQNDLIARASKTVYLVQDGNRKVELYEDILVPKATEMVSASETAYMSGKVDFLSLVDAQRQLLEFQLKLERAITDSLQSLAELEALTGGRIK</sequence>
<dbReference type="Gene3D" id="1.20.1600.10">
    <property type="entry name" value="Outer membrane efflux proteins (OEP)"/>
    <property type="match status" value="1"/>
</dbReference>
<evidence type="ECO:0000256" key="1">
    <source>
        <dbReference type="ARBA" id="ARBA00007613"/>
    </source>
</evidence>
<reference evidence="3" key="1">
    <citation type="submission" date="2017-02" db="EMBL/GenBank/DDBJ databases">
        <title>Comparative genomics and description of representatives of a novel lineage of planctomycetes thriving in anoxic sediments.</title>
        <authorList>
            <person name="Spring S."/>
            <person name="Bunk B."/>
            <person name="Sproer C."/>
        </authorList>
    </citation>
    <scope>NUCLEOTIDE SEQUENCE [LARGE SCALE GENOMIC DNA]</scope>
    <source>
        <strain evidence="3">ST-NAGAB-D1</strain>
    </source>
</reference>
<dbReference type="InterPro" id="IPR003423">
    <property type="entry name" value="OMP_efflux"/>
</dbReference>
<dbReference type="InterPro" id="IPR010131">
    <property type="entry name" value="MdtP/NodT-like"/>
</dbReference>
<dbReference type="SUPFAM" id="SSF56954">
    <property type="entry name" value="Outer membrane efflux proteins (OEP)"/>
    <property type="match status" value="1"/>
</dbReference>
<dbReference type="STRING" id="1936003.STSP2_02674"/>